<accession>A0ABQ5T2S3</accession>
<reference evidence="1" key="2">
    <citation type="submission" date="2023-01" db="EMBL/GenBank/DDBJ databases">
        <authorList>
            <person name="Sun Q."/>
            <person name="Evtushenko L."/>
        </authorList>
    </citation>
    <scope>NUCLEOTIDE SEQUENCE</scope>
    <source>
        <strain evidence="1">VKM B-1499</strain>
    </source>
</reference>
<proteinExistence type="predicted"/>
<name>A0ABQ5T2S3_9CAUL</name>
<dbReference type="RefSeq" id="WP_271163443.1">
    <property type="nucleotide sequence ID" value="NZ_BSFD01000001.1"/>
</dbReference>
<evidence type="ECO:0000313" key="1">
    <source>
        <dbReference type="EMBL" id="GLK47047.1"/>
    </source>
</evidence>
<keyword evidence="2" id="KW-1185">Reference proteome</keyword>
<protein>
    <recommendedName>
        <fullName evidence="3">DUF2169 domain-containing protein</fullName>
    </recommendedName>
</protein>
<dbReference type="EMBL" id="BSFD01000001">
    <property type="protein sequence ID" value="GLK47047.1"/>
    <property type="molecule type" value="Genomic_DNA"/>
</dbReference>
<organism evidence="1 2">
    <name type="scientific">Brevundimonas intermedia</name>
    <dbReference type="NCBI Taxonomy" id="74315"/>
    <lineage>
        <taxon>Bacteria</taxon>
        <taxon>Pseudomonadati</taxon>
        <taxon>Pseudomonadota</taxon>
        <taxon>Alphaproteobacteria</taxon>
        <taxon>Caulobacterales</taxon>
        <taxon>Caulobacteraceae</taxon>
        <taxon>Brevundimonas</taxon>
    </lineage>
</organism>
<evidence type="ECO:0008006" key="3">
    <source>
        <dbReference type="Google" id="ProtNLM"/>
    </source>
</evidence>
<gene>
    <name evidence="1" type="ORF">GCM10017620_00200</name>
</gene>
<dbReference type="Proteomes" id="UP001143509">
    <property type="component" value="Unassembled WGS sequence"/>
</dbReference>
<reference evidence="1" key="1">
    <citation type="journal article" date="2014" name="Int. J. Syst. Evol. Microbiol.">
        <title>Complete genome of a new Firmicutes species belonging to the dominant human colonic microbiota ('Ruminococcus bicirculans') reveals two chromosomes and a selective capacity to utilize plant glucans.</title>
        <authorList>
            <consortium name="NISC Comparative Sequencing Program"/>
            <person name="Wegmann U."/>
            <person name="Louis P."/>
            <person name="Goesmann A."/>
            <person name="Henrissat B."/>
            <person name="Duncan S.H."/>
            <person name="Flint H.J."/>
        </authorList>
    </citation>
    <scope>NUCLEOTIDE SEQUENCE</scope>
    <source>
        <strain evidence="1">VKM B-1499</strain>
    </source>
</reference>
<sequence length="137" mass="14968">MRDETVISLADRRPKLIKPVGGGAVVANDALYIPMTKVALQEVQWAFQTTFELDGEKDCPLQGSFLAVPLEDDEPLGHVFEHEHGVSAQFVIGQQFADIISGAALSPVPFEILVGFHADETGVVRDLNLSIQRRQAD</sequence>
<comment type="caution">
    <text evidence="1">The sequence shown here is derived from an EMBL/GenBank/DDBJ whole genome shotgun (WGS) entry which is preliminary data.</text>
</comment>
<evidence type="ECO:0000313" key="2">
    <source>
        <dbReference type="Proteomes" id="UP001143509"/>
    </source>
</evidence>